<name>A0A173GDS2_9CAUD</name>
<accession>A0A173GDS2</accession>
<keyword evidence="2" id="KW-1185">Reference proteome</keyword>
<dbReference type="Proteomes" id="UP000222975">
    <property type="component" value="Segment"/>
</dbReference>
<sequence length="148" mass="15624">MSKTTTEVNAATRTLADSLKAAMTGGEKGNYATTETWYAENLPEGLTIEQRQKFQEHDTTVLAAAALALGEVSVPAMKENGDITEATVAVNVGHDRITASVLRDYTNGKEQYHGHVIAAYEVNSAGANSGQLGIALSTVRSLADELLG</sequence>
<evidence type="ECO:0000313" key="1">
    <source>
        <dbReference type="EMBL" id="ANH51638.1"/>
    </source>
</evidence>
<reference evidence="2" key="1">
    <citation type="submission" date="2016-03" db="EMBL/GenBank/DDBJ databases">
        <authorList>
            <person name="Sharma R."/>
            <person name="Simister A.R."/>
            <person name="Berg J.A."/>
            <person name="Jensen G.L."/>
            <person name="Keele B.R."/>
            <person name="Ward M.E.H."/>
            <person name="Breakwell D.P."/>
            <person name="Hope S."/>
            <person name="Grose J.H."/>
        </authorList>
    </citation>
    <scope>NUCLEOTIDE SEQUENCE [LARGE SCALE GENOMIC DNA]</scope>
</reference>
<protein>
    <submittedName>
        <fullName evidence="1">Uncharacterized protein</fullName>
    </submittedName>
</protein>
<gene>
    <name evidence="1" type="ORF">SIMMY50_176</name>
</gene>
<organism evidence="1 2">
    <name type="scientific">Erwinia phage vB_EamM_Simmy50</name>
    <dbReference type="NCBI Taxonomy" id="1815988"/>
    <lineage>
        <taxon>Viruses</taxon>
        <taxon>Duplodnaviria</taxon>
        <taxon>Heunggongvirae</taxon>
        <taxon>Uroviricota</taxon>
        <taxon>Caudoviricetes</taxon>
        <taxon>Chimalliviridae</taxon>
        <taxon>Agricanvirus</taxon>
        <taxon>Agricanvirus simmy50</taxon>
    </lineage>
</organism>
<proteinExistence type="predicted"/>
<evidence type="ECO:0000313" key="2">
    <source>
        <dbReference type="Proteomes" id="UP000222975"/>
    </source>
</evidence>
<dbReference type="EMBL" id="KU886223">
    <property type="protein sequence ID" value="ANH51638.1"/>
    <property type="molecule type" value="Genomic_DNA"/>
</dbReference>